<dbReference type="PRINTS" id="PR00069">
    <property type="entry name" value="ALDKETRDTASE"/>
</dbReference>
<proteinExistence type="predicted"/>
<name>A0A9D4YYX7_CHLVU</name>
<keyword evidence="5" id="KW-1185">Reference proteome</keyword>
<dbReference type="InterPro" id="IPR036812">
    <property type="entry name" value="NAD(P)_OxRdtase_dom_sf"/>
</dbReference>
<feature type="domain" description="NADP-dependent oxidoreductase" evidence="3">
    <location>
        <begin position="72"/>
        <end position="402"/>
    </location>
</feature>
<dbReference type="EMBL" id="SIDB01000004">
    <property type="protein sequence ID" value="KAI3433531.1"/>
    <property type="molecule type" value="Genomic_DNA"/>
</dbReference>
<dbReference type="InterPro" id="IPR050523">
    <property type="entry name" value="AKR_Detox_Biosynth"/>
</dbReference>
<dbReference type="OrthoDB" id="2310150at2759"/>
<dbReference type="PANTHER" id="PTHR43364:SF4">
    <property type="entry name" value="NAD(P)-LINKED OXIDOREDUCTASE SUPERFAMILY PROTEIN"/>
    <property type="match status" value="1"/>
</dbReference>
<sequence>MSLATTTARASPSALSNNKATRSSKERRCNSRRQQPVAAQAAATAEAPQKVAVSAAERVQLGSSDLLVSRCCLGTMTWGMQNTEQEAHEQLSAAWDEYGLNFMDTAEIYPVPPAAETQGLTERYIGSWLKGSGRRREDVVLASKVSGYGRQPYLREGGKVPRVDAANIEYAVNKSLERLGTDHLDLLQIHWPDRYVPLFGAQPYDQAQEREGDVPFEEQLRGLEAVVKAGKVRYVGVSNETSYGVMRFIQAAEQLGLPRITSIQNSYSLLVRGSFETDLAEVCAARQANVGLLAYSPLAGGALTGKYIEGGPDTGKARLNLFQGYMARYNKSLAKEAVGAYAEVAKKHGLTPTQLALAWCNSRWFMASVIIGATSMQQLKENVEAFDVQLSPECLQDIDIVYRRYKDPAFN</sequence>
<protein>
    <recommendedName>
        <fullName evidence="3">NADP-dependent oxidoreductase domain-containing protein</fullName>
    </recommendedName>
</protein>
<reference evidence="4" key="1">
    <citation type="journal article" date="2019" name="Plant J.">
        <title>Chlorella vulgaris genome assembly and annotation reveals the molecular basis for metabolic acclimation to high light conditions.</title>
        <authorList>
            <person name="Cecchin M."/>
            <person name="Marcolungo L."/>
            <person name="Rossato M."/>
            <person name="Girolomoni L."/>
            <person name="Cosentino E."/>
            <person name="Cuine S."/>
            <person name="Li-Beisson Y."/>
            <person name="Delledonne M."/>
            <person name="Ballottari M."/>
        </authorList>
    </citation>
    <scope>NUCLEOTIDE SEQUENCE</scope>
    <source>
        <strain evidence="4">211/11P</strain>
    </source>
</reference>
<evidence type="ECO:0000313" key="4">
    <source>
        <dbReference type="EMBL" id="KAI3433531.1"/>
    </source>
</evidence>
<feature type="region of interest" description="Disordered" evidence="2">
    <location>
        <begin position="1"/>
        <end position="46"/>
    </location>
</feature>
<feature type="compositionally biased region" description="Polar residues" evidence="2">
    <location>
        <begin position="1"/>
        <end position="21"/>
    </location>
</feature>
<dbReference type="CDD" id="cd19094">
    <property type="entry name" value="AKR_Tas-like"/>
    <property type="match status" value="1"/>
</dbReference>
<dbReference type="Gene3D" id="3.20.20.100">
    <property type="entry name" value="NADP-dependent oxidoreductase domain"/>
    <property type="match status" value="1"/>
</dbReference>
<dbReference type="GO" id="GO:0016491">
    <property type="term" value="F:oxidoreductase activity"/>
    <property type="evidence" value="ECO:0007669"/>
    <property type="project" value="UniProtKB-KW"/>
</dbReference>
<comment type="caution">
    <text evidence="4">The sequence shown here is derived from an EMBL/GenBank/DDBJ whole genome shotgun (WGS) entry which is preliminary data.</text>
</comment>
<dbReference type="Proteomes" id="UP001055712">
    <property type="component" value="Unassembled WGS sequence"/>
</dbReference>
<dbReference type="SUPFAM" id="SSF51430">
    <property type="entry name" value="NAD(P)-linked oxidoreductase"/>
    <property type="match status" value="1"/>
</dbReference>
<dbReference type="InterPro" id="IPR023210">
    <property type="entry name" value="NADP_OxRdtase_dom"/>
</dbReference>
<dbReference type="PANTHER" id="PTHR43364">
    <property type="entry name" value="NADH-SPECIFIC METHYLGLYOXAL REDUCTASE-RELATED"/>
    <property type="match status" value="1"/>
</dbReference>
<organism evidence="4 5">
    <name type="scientific">Chlorella vulgaris</name>
    <name type="common">Green alga</name>
    <dbReference type="NCBI Taxonomy" id="3077"/>
    <lineage>
        <taxon>Eukaryota</taxon>
        <taxon>Viridiplantae</taxon>
        <taxon>Chlorophyta</taxon>
        <taxon>core chlorophytes</taxon>
        <taxon>Trebouxiophyceae</taxon>
        <taxon>Chlorellales</taxon>
        <taxon>Chlorellaceae</taxon>
        <taxon>Chlorella clade</taxon>
        <taxon>Chlorella</taxon>
    </lineage>
</organism>
<evidence type="ECO:0000313" key="5">
    <source>
        <dbReference type="Proteomes" id="UP001055712"/>
    </source>
</evidence>
<dbReference type="AlphaFoldDB" id="A0A9D4YYX7"/>
<evidence type="ECO:0000256" key="1">
    <source>
        <dbReference type="ARBA" id="ARBA00023002"/>
    </source>
</evidence>
<feature type="compositionally biased region" description="Low complexity" evidence="2">
    <location>
        <begin position="34"/>
        <end position="46"/>
    </location>
</feature>
<evidence type="ECO:0000256" key="2">
    <source>
        <dbReference type="SAM" id="MobiDB-lite"/>
    </source>
</evidence>
<dbReference type="InterPro" id="IPR020471">
    <property type="entry name" value="AKR"/>
</dbReference>
<gene>
    <name evidence="4" type="ORF">D9Q98_003341</name>
</gene>
<dbReference type="Pfam" id="PF00248">
    <property type="entry name" value="Aldo_ket_red"/>
    <property type="match status" value="1"/>
</dbReference>
<accession>A0A9D4YYX7</accession>
<evidence type="ECO:0000259" key="3">
    <source>
        <dbReference type="Pfam" id="PF00248"/>
    </source>
</evidence>
<reference evidence="4" key="2">
    <citation type="submission" date="2020-11" db="EMBL/GenBank/DDBJ databases">
        <authorList>
            <person name="Cecchin M."/>
            <person name="Marcolungo L."/>
            <person name="Rossato M."/>
            <person name="Girolomoni L."/>
            <person name="Cosentino E."/>
            <person name="Cuine S."/>
            <person name="Li-Beisson Y."/>
            <person name="Delledonne M."/>
            <person name="Ballottari M."/>
        </authorList>
    </citation>
    <scope>NUCLEOTIDE SEQUENCE</scope>
    <source>
        <strain evidence="4">211/11P</strain>
        <tissue evidence="4">Whole cell</tissue>
    </source>
</reference>
<keyword evidence="1" id="KW-0560">Oxidoreductase</keyword>